<comment type="cofactor">
    <cofactor evidence="2">
        <name>Mg(2+)</name>
        <dbReference type="ChEBI" id="CHEBI:18420"/>
    </cofactor>
</comment>
<evidence type="ECO:0000256" key="5">
    <source>
        <dbReference type="ARBA" id="ARBA00012180"/>
    </source>
</evidence>
<dbReference type="GO" id="GO:0046872">
    <property type="term" value="F:metal ion binding"/>
    <property type="evidence" value="ECO:0007669"/>
    <property type="project" value="UniProtKB-KW"/>
</dbReference>
<dbReference type="Pfam" id="PF18974">
    <property type="entry name" value="DUF5710"/>
    <property type="match status" value="1"/>
</dbReference>
<dbReference type="EMBL" id="UWPJ01000018">
    <property type="protein sequence ID" value="VCU70346.1"/>
    <property type="molecule type" value="Genomic_DNA"/>
</dbReference>
<reference evidence="12 13" key="1">
    <citation type="submission" date="2018-10" db="EMBL/GenBank/DDBJ databases">
        <authorList>
            <person name="Criscuolo A."/>
        </authorList>
    </citation>
    <scope>NUCLEOTIDE SEQUENCE [LARGE SCALE GENOMIC DNA]</scope>
    <source>
        <strain evidence="12">DnA1</strain>
    </source>
</reference>
<keyword evidence="10" id="KW-0460">Magnesium</keyword>
<dbReference type="PROSITE" id="PS50879">
    <property type="entry name" value="RNASE_H_1"/>
    <property type="match status" value="1"/>
</dbReference>
<dbReference type="EC" id="3.1.26.4" evidence="5"/>
<evidence type="ECO:0000313" key="12">
    <source>
        <dbReference type="EMBL" id="VCU70346.1"/>
    </source>
</evidence>
<dbReference type="GO" id="GO:0004523">
    <property type="term" value="F:RNA-DNA hybrid ribonuclease activity"/>
    <property type="evidence" value="ECO:0007669"/>
    <property type="project" value="UniProtKB-EC"/>
</dbReference>
<dbReference type="InterPro" id="IPR022892">
    <property type="entry name" value="RNaseHI"/>
</dbReference>
<feature type="domain" description="RNase H type-1" evidence="11">
    <location>
        <begin position="67"/>
        <end position="204"/>
    </location>
</feature>
<accession>A0A3P4B495</accession>
<dbReference type="InterPro" id="IPR002156">
    <property type="entry name" value="RNaseH_domain"/>
</dbReference>
<dbReference type="InterPro" id="IPR043764">
    <property type="entry name" value="DUF5710"/>
</dbReference>
<evidence type="ECO:0000256" key="7">
    <source>
        <dbReference type="ARBA" id="ARBA00022723"/>
    </source>
</evidence>
<dbReference type="Proteomes" id="UP000277294">
    <property type="component" value="Unassembled WGS sequence"/>
</dbReference>
<dbReference type="Pfam" id="PF00075">
    <property type="entry name" value="RNase_H"/>
    <property type="match status" value="1"/>
</dbReference>
<evidence type="ECO:0000256" key="1">
    <source>
        <dbReference type="ARBA" id="ARBA00000077"/>
    </source>
</evidence>
<comment type="subunit">
    <text evidence="4">Monomer.</text>
</comment>
<dbReference type="InterPro" id="IPR012337">
    <property type="entry name" value="RNaseH-like_sf"/>
</dbReference>
<keyword evidence="6" id="KW-0540">Nuclease</keyword>
<evidence type="ECO:0000256" key="10">
    <source>
        <dbReference type="ARBA" id="ARBA00022842"/>
    </source>
</evidence>
<sequence>MVVWLKVPFAEKDEAKALGARWSPVQKKWYVKEGADPAPFQRWLPAGGAVAPAGQSAEPVAADDAPPPDGAVVYCDGACRGNPGGPGGWGAWIRTPSSSVEIFGGSPDTTNNRMELTAAIEALRWLPVSCEVVVHTDSQYVVNGMMQWRHGWVRKNWKDVKNVELWKTLIAEAERHRATFRWVRGHNGHSGNERADALANEGLEHARRTGASEAVVRILDTH</sequence>
<dbReference type="AlphaFoldDB" id="A0A3P4B495"/>
<dbReference type="NCBIfam" id="NF001236">
    <property type="entry name" value="PRK00203.1"/>
    <property type="match status" value="1"/>
</dbReference>
<dbReference type="SUPFAM" id="SSF53098">
    <property type="entry name" value="Ribonuclease H-like"/>
    <property type="match status" value="1"/>
</dbReference>
<comment type="catalytic activity">
    <reaction evidence="1">
        <text>Endonucleolytic cleavage to 5'-phosphomonoester.</text>
        <dbReference type="EC" id="3.1.26.4"/>
    </reaction>
</comment>
<dbReference type="PANTHER" id="PTHR10642:SF26">
    <property type="entry name" value="RIBONUCLEASE H1"/>
    <property type="match status" value="1"/>
</dbReference>
<evidence type="ECO:0000256" key="3">
    <source>
        <dbReference type="ARBA" id="ARBA00005300"/>
    </source>
</evidence>
<evidence type="ECO:0000256" key="4">
    <source>
        <dbReference type="ARBA" id="ARBA00011245"/>
    </source>
</evidence>
<dbReference type="CDD" id="cd09278">
    <property type="entry name" value="RNase_HI_prokaryote_like"/>
    <property type="match status" value="1"/>
</dbReference>
<dbReference type="GO" id="GO:0043137">
    <property type="term" value="P:DNA replication, removal of RNA primer"/>
    <property type="evidence" value="ECO:0007669"/>
    <property type="project" value="TreeGrafter"/>
</dbReference>
<name>A0A3P4B495_9BURK</name>
<keyword evidence="7" id="KW-0479">Metal-binding</keyword>
<evidence type="ECO:0000259" key="11">
    <source>
        <dbReference type="PROSITE" id="PS50879"/>
    </source>
</evidence>
<dbReference type="Gene3D" id="3.30.420.10">
    <property type="entry name" value="Ribonuclease H-like superfamily/Ribonuclease H"/>
    <property type="match status" value="1"/>
</dbReference>
<evidence type="ECO:0000256" key="9">
    <source>
        <dbReference type="ARBA" id="ARBA00022801"/>
    </source>
</evidence>
<keyword evidence="8" id="KW-0255">Endonuclease</keyword>
<comment type="similarity">
    <text evidence="3">Belongs to the RNase H family.</text>
</comment>
<proteinExistence type="inferred from homology"/>
<evidence type="ECO:0000256" key="6">
    <source>
        <dbReference type="ARBA" id="ARBA00022722"/>
    </source>
</evidence>
<dbReference type="OrthoDB" id="7845843at2"/>
<organism evidence="12 13">
    <name type="scientific">Pigmentiphaga humi</name>
    <dbReference type="NCBI Taxonomy" id="2478468"/>
    <lineage>
        <taxon>Bacteria</taxon>
        <taxon>Pseudomonadati</taxon>
        <taxon>Pseudomonadota</taxon>
        <taxon>Betaproteobacteria</taxon>
        <taxon>Burkholderiales</taxon>
        <taxon>Alcaligenaceae</taxon>
        <taxon>Pigmentiphaga</taxon>
    </lineage>
</organism>
<evidence type="ECO:0000256" key="8">
    <source>
        <dbReference type="ARBA" id="ARBA00022759"/>
    </source>
</evidence>
<keyword evidence="13" id="KW-1185">Reference proteome</keyword>
<evidence type="ECO:0000313" key="13">
    <source>
        <dbReference type="Proteomes" id="UP000277294"/>
    </source>
</evidence>
<dbReference type="GO" id="GO:0003676">
    <property type="term" value="F:nucleic acid binding"/>
    <property type="evidence" value="ECO:0007669"/>
    <property type="project" value="InterPro"/>
</dbReference>
<dbReference type="InterPro" id="IPR036397">
    <property type="entry name" value="RNaseH_sf"/>
</dbReference>
<protein>
    <recommendedName>
        <fullName evidence="5">ribonuclease H</fullName>
        <ecNumber evidence="5">3.1.26.4</ecNumber>
    </recommendedName>
</protein>
<evidence type="ECO:0000256" key="2">
    <source>
        <dbReference type="ARBA" id="ARBA00001946"/>
    </source>
</evidence>
<gene>
    <name evidence="12" type="primary">rnhA</name>
    <name evidence="12" type="ORF">PIGHUM_02418</name>
</gene>
<dbReference type="InterPro" id="IPR050092">
    <property type="entry name" value="RNase_H"/>
</dbReference>
<keyword evidence="9 12" id="KW-0378">Hydrolase</keyword>
<dbReference type="PANTHER" id="PTHR10642">
    <property type="entry name" value="RIBONUCLEASE H1"/>
    <property type="match status" value="1"/>
</dbReference>